<evidence type="ECO:0000313" key="2">
    <source>
        <dbReference type="Proteomes" id="UP001138540"/>
    </source>
</evidence>
<gene>
    <name evidence="1" type="ORF">HNP60_002997</name>
</gene>
<protein>
    <submittedName>
        <fullName evidence="1">Capsular polysaccharide export protein</fullName>
    </submittedName>
</protein>
<dbReference type="RefSeq" id="WP_260394926.1">
    <property type="nucleotide sequence ID" value="NZ_JACHKA010000001.1"/>
</dbReference>
<dbReference type="Pfam" id="PF05159">
    <property type="entry name" value="Capsule_synth"/>
    <property type="match status" value="1"/>
</dbReference>
<comment type="caution">
    <text evidence="1">The sequence shown here is derived from an EMBL/GenBank/DDBJ whole genome shotgun (WGS) entry which is preliminary data.</text>
</comment>
<name>A0ABR6NKJ8_9SPHN</name>
<evidence type="ECO:0000313" key="1">
    <source>
        <dbReference type="EMBL" id="MBB5987023.1"/>
    </source>
</evidence>
<dbReference type="Proteomes" id="UP001138540">
    <property type="component" value="Unassembled WGS sequence"/>
</dbReference>
<accession>A0ABR6NKJ8</accession>
<reference evidence="1 2" key="1">
    <citation type="submission" date="2020-08" db="EMBL/GenBank/DDBJ databases">
        <title>Exploring microbial biodiversity for novel pathways involved in the catabolism of aromatic compounds derived from lignin.</title>
        <authorList>
            <person name="Elkins J."/>
        </authorList>
    </citation>
    <scope>NUCLEOTIDE SEQUENCE [LARGE SCALE GENOMIC DNA]</scope>
    <source>
        <strain evidence="1 2">B1D3A</strain>
    </source>
</reference>
<dbReference type="InterPro" id="IPR007833">
    <property type="entry name" value="Capsule_polysaccharide_synth"/>
</dbReference>
<sequence>MAQLRKIDVHVFEEGYIRPDWLTLEPSGVNGNSSLSRDPRWYLEAAKKLPPLPDRPPITASFRRRARDAYRYYSQVVLKRPFYPFYTSHRRGSLLLEGFGWLYKFAREKADENHAAKIVARLPEAPYFLFPLQLSNDYQIREHSPFQNMAEAVDYVLYSFARRAPQHVRLLVKEHPLDANFLSWRRRIEARARRLGIADRVMHIAGGDLSLLTEDACGMVTVNSTSATLALAAGVPTMALGKAIYDIPQLTHQGRLDDFWTRPQAPNARLFDAFRRVLYDRCLIYGGLASQSATEILVESAVERLAGDRVSHWAPELIRA</sequence>
<proteinExistence type="predicted"/>
<organism evidence="1 2">
    <name type="scientific">Sphingobium lignivorans</name>
    <dbReference type="NCBI Taxonomy" id="2735886"/>
    <lineage>
        <taxon>Bacteria</taxon>
        <taxon>Pseudomonadati</taxon>
        <taxon>Pseudomonadota</taxon>
        <taxon>Alphaproteobacteria</taxon>
        <taxon>Sphingomonadales</taxon>
        <taxon>Sphingomonadaceae</taxon>
        <taxon>Sphingobium</taxon>
    </lineage>
</organism>
<dbReference type="CDD" id="cd16441">
    <property type="entry name" value="beta_Kdo_transferase_KpsS"/>
    <property type="match status" value="1"/>
</dbReference>
<keyword evidence="2" id="KW-1185">Reference proteome</keyword>
<dbReference type="EMBL" id="JACHKA010000001">
    <property type="protein sequence ID" value="MBB5987023.1"/>
    <property type="molecule type" value="Genomic_DNA"/>
</dbReference>